<reference evidence="1 2" key="1">
    <citation type="submission" date="2023-01" db="EMBL/GenBank/DDBJ databases">
        <authorList>
            <person name="Whitehead M."/>
        </authorList>
    </citation>
    <scope>NUCLEOTIDE SEQUENCE [LARGE SCALE GENOMIC DNA]</scope>
</reference>
<evidence type="ECO:0000313" key="1">
    <source>
        <dbReference type="EMBL" id="CAI6362698.1"/>
    </source>
</evidence>
<organism evidence="1 2">
    <name type="scientific">Macrosiphum euphorbiae</name>
    <name type="common">potato aphid</name>
    <dbReference type="NCBI Taxonomy" id="13131"/>
    <lineage>
        <taxon>Eukaryota</taxon>
        <taxon>Metazoa</taxon>
        <taxon>Ecdysozoa</taxon>
        <taxon>Arthropoda</taxon>
        <taxon>Hexapoda</taxon>
        <taxon>Insecta</taxon>
        <taxon>Pterygota</taxon>
        <taxon>Neoptera</taxon>
        <taxon>Paraneoptera</taxon>
        <taxon>Hemiptera</taxon>
        <taxon>Sternorrhyncha</taxon>
        <taxon>Aphidomorpha</taxon>
        <taxon>Aphidoidea</taxon>
        <taxon>Aphididae</taxon>
        <taxon>Macrosiphini</taxon>
        <taxon>Macrosiphum</taxon>
    </lineage>
</organism>
<gene>
    <name evidence="1" type="ORF">MEUPH1_LOCUS17746</name>
</gene>
<accession>A0AAV0X404</accession>
<keyword evidence="2" id="KW-1185">Reference proteome</keyword>
<proteinExistence type="predicted"/>
<sequence length="178" mass="20421">MGGASQKKRRLLAKVVMNQLLYASPIWAGSLSFTTNVETIEGPQRKIALRYVRAYRTVSKAAALVVSGMVPAHLLAMEQQKRYINRCEGIEFNEAEERNATIRKWQDEWKNSDKGKWTVRLIPDIKHWLLRKYGNCDFHLTQMLTGHGCFGQYLTKYKKRQSPECVDCGSAEDNAEHT</sequence>
<comment type="caution">
    <text evidence="1">The sequence shown here is derived from an EMBL/GenBank/DDBJ whole genome shotgun (WGS) entry which is preliminary data.</text>
</comment>
<dbReference type="AlphaFoldDB" id="A0AAV0X404"/>
<evidence type="ECO:0008006" key="3">
    <source>
        <dbReference type="Google" id="ProtNLM"/>
    </source>
</evidence>
<dbReference type="Proteomes" id="UP001160148">
    <property type="component" value="Unassembled WGS sequence"/>
</dbReference>
<protein>
    <recommendedName>
        <fullName evidence="3">Reverse transcriptase</fullName>
    </recommendedName>
</protein>
<evidence type="ECO:0000313" key="2">
    <source>
        <dbReference type="Proteomes" id="UP001160148"/>
    </source>
</evidence>
<name>A0AAV0X404_9HEMI</name>
<dbReference type="EMBL" id="CARXXK010000003">
    <property type="protein sequence ID" value="CAI6362698.1"/>
    <property type="molecule type" value="Genomic_DNA"/>
</dbReference>